<proteinExistence type="inferred from homology"/>
<evidence type="ECO:0000313" key="2">
    <source>
        <dbReference type="EMBL" id="TFE37500.1"/>
    </source>
</evidence>
<dbReference type="EMBL" id="SNVI01000005">
    <property type="protein sequence ID" value="TFE37500.1"/>
    <property type="molecule type" value="Genomic_DNA"/>
</dbReference>
<protein>
    <submittedName>
        <fullName evidence="2">SDR family oxidoreductase</fullName>
    </submittedName>
</protein>
<evidence type="ECO:0000256" key="1">
    <source>
        <dbReference type="ARBA" id="ARBA00006484"/>
    </source>
</evidence>
<dbReference type="PROSITE" id="PS00061">
    <property type="entry name" value="ADH_SHORT"/>
    <property type="match status" value="1"/>
</dbReference>
<dbReference type="PANTHER" id="PTHR42760">
    <property type="entry name" value="SHORT-CHAIN DEHYDROGENASES/REDUCTASES FAMILY MEMBER"/>
    <property type="match status" value="1"/>
</dbReference>
<dbReference type="FunFam" id="3.40.50.720:FF:000084">
    <property type="entry name" value="Short-chain dehydrogenase reductase"/>
    <property type="match status" value="1"/>
</dbReference>
<dbReference type="PRINTS" id="PR00080">
    <property type="entry name" value="SDRFAMILY"/>
</dbReference>
<evidence type="ECO:0000313" key="3">
    <source>
        <dbReference type="Proteomes" id="UP000297385"/>
    </source>
</evidence>
<dbReference type="InterPro" id="IPR036291">
    <property type="entry name" value="NAD(P)-bd_dom_sf"/>
</dbReference>
<organism evidence="2 3">
    <name type="scientific">Paraburkholderia dipogonis</name>
    <dbReference type="NCBI Taxonomy" id="1211383"/>
    <lineage>
        <taxon>Bacteria</taxon>
        <taxon>Pseudomonadati</taxon>
        <taxon>Pseudomonadota</taxon>
        <taxon>Betaproteobacteria</taxon>
        <taxon>Burkholderiales</taxon>
        <taxon>Burkholderiaceae</taxon>
        <taxon>Paraburkholderia</taxon>
    </lineage>
</organism>
<dbReference type="AlphaFoldDB" id="A0A4Y8MJ53"/>
<dbReference type="SUPFAM" id="SSF51735">
    <property type="entry name" value="NAD(P)-binding Rossmann-fold domains"/>
    <property type="match status" value="1"/>
</dbReference>
<dbReference type="GO" id="GO:0030497">
    <property type="term" value="P:fatty acid elongation"/>
    <property type="evidence" value="ECO:0007669"/>
    <property type="project" value="TreeGrafter"/>
</dbReference>
<dbReference type="GO" id="GO:0016616">
    <property type="term" value="F:oxidoreductase activity, acting on the CH-OH group of donors, NAD or NADP as acceptor"/>
    <property type="evidence" value="ECO:0007669"/>
    <property type="project" value="TreeGrafter"/>
</dbReference>
<reference evidence="2 3" key="1">
    <citation type="submission" date="2019-03" db="EMBL/GenBank/DDBJ databases">
        <title>Complete Genome Sequence of Paraburkholderia dipogonis ICMP 19430T, a Nitrogen-fixing Symbiont of the South African Invasive Legume Dipogon lignosus in New Zealand.</title>
        <authorList>
            <person name="De Meyer S.E."/>
        </authorList>
    </citation>
    <scope>NUCLEOTIDE SEQUENCE [LARGE SCALE GENOMIC DNA]</scope>
    <source>
        <strain evidence="2 3">ICMP 19430</strain>
    </source>
</reference>
<sequence>MSIDSSFQGRRILITGATSGLGAHFASVFARQGASVILTGRREALLEEQVRGFVNDGVNASYIVADVNDSESRKHIARTAGEIDVLVNNAGIVIDKPATAQTEADWDSVIDTNLKSMFFLAQEMLEGLKARSGTVINIASILGLRQAGSVMPYAVSKAGVIQLTKVLALEWARYGVRVNALAPGYIETELNSEFWSTPAGLAMIKRIPQRRLGRLQDLDGPVLLLASDASAYMTGSVIVVDGGHVTSSL</sequence>
<accession>A0A4Y8MJ53</accession>
<dbReference type="RefSeq" id="WP_134466026.1">
    <property type="nucleotide sequence ID" value="NZ_JBHMFL010000057.1"/>
</dbReference>
<dbReference type="PANTHER" id="PTHR42760:SF135">
    <property type="entry name" value="BLL7886 PROTEIN"/>
    <property type="match status" value="1"/>
</dbReference>
<dbReference type="Gene3D" id="3.40.50.720">
    <property type="entry name" value="NAD(P)-binding Rossmann-like Domain"/>
    <property type="match status" value="1"/>
</dbReference>
<dbReference type="Proteomes" id="UP000297385">
    <property type="component" value="Unassembled WGS sequence"/>
</dbReference>
<gene>
    <name evidence="2" type="ORF">E2553_39310</name>
</gene>
<name>A0A4Y8MJ53_9BURK</name>
<dbReference type="GeneID" id="97303885"/>
<dbReference type="Pfam" id="PF13561">
    <property type="entry name" value="adh_short_C2"/>
    <property type="match status" value="1"/>
</dbReference>
<comment type="caution">
    <text evidence="2">The sequence shown here is derived from an EMBL/GenBank/DDBJ whole genome shotgun (WGS) entry which is preliminary data.</text>
</comment>
<comment type="similarity">
    <text evidence="1">Belongs to the short-chain dehydrogenases/reductases (SDR) family.</text>
</comment>
<dbReference type="InterPro" id="IPR020904">
    <property type="entry name" value="Sc_DH/Rdtase_CS"/>
</dbReference>
<dbReference type="InterPro" id="IPR002347">
    <property type="entry name" value="SDR_fam"/>
</dbReference>
<dbReference type="PRINTS" id="PR00081">
    <property type="entry name" value="GDHRDH"/>
</dbReference>